<feature type="chain" id="PRO_5046340535" evidence="1">
    <location>
        <begin position="16"/>
        <end position="238"/>
    </location>
</feature>
<evidence type="ECO:0000256" key="1">
    <source>
        <dbReference type="SAM" id="SignalP"/>
    </source>
</evidence>
<evidence type="ECO:0000313" key="2">
    <source>
        <dbReference type="EMBL" id="CAK9113811.1"/>
    </source>
</evidence>
<organism evidence="2 3">
    <name type="scientific">Durusdinium trenchii</name>
    <dbReference type="NCBI Taxonomy" id="1381693"/>
    <lineage>
        <taxon>Eukaryota</taxon>
        <taxon>Sar</taxon>
        <taxon>Alveolata</taxon>
        <taxon>Dinophyceae</taxon>
        <taxon>Suessiales</taxon>
        <taxon>Symbiodiniaceae</taxon>
        <taxon>Durusdinium</taxon>
    </lineage>
</organism>
<reference evidence="2 3" key="1">
    <citation type="submission" date="2024-02" db="EMBL/GenBank/DDBJ databases">
        <authorList>
            <person name="Chen Y."/>
            <person name="Shah S."/>
            <person name="Dougan E. K."/>
            <person name="Thang M."/>
            <person name="Chan C."/>
        </authorList>
    </citation>
    <scope>NUCLEOTIDE SEQUENCE [LARGE SCALE GENOMIC DNA]</scope>
</reference>
<keyword evidence="3" id="KW-1185">Reference proteome</keyword>
<sequence>MKLAVLLLAPALLVAEECEQSTLLQKNLAALKELKENGVDTKEGIPGFMAQMGLNMAVTTLQDAADAVDAEVKSSKKSLGKSLSGKFNVNACTKDSNKKLSHVFSALQSELEKGVKTVKAGLSTVGLSSSLTQLQDAMDTATSLVKDMKSACKLPVPPQDSDVAACQEAGETGHTKLTNTFEEWISSAANELLTKVSSSDKASMRKYNKQKVPETTKIVDDMGQGVQKLIDGIAKNLS</sequence>
<gene>
    <name evidence="2" type="ORF">CCMP2556_LOCUS52654</name>
</gene>
<protein>
    <submittedName>
        <fullName evidence="2">Uncharacterized protein</fullName>
    </submittedName>
</protein>
<proteinExistence type="predicted"/>
<evidence type="ECO:0000313" key="3">
    <source>
        <dbReference type="Proteomes" id="UP001642484"/>
    </source>
</evidence>
<feature type="signal peptide" evidence="1">
    <location>
        <begin position="1"/>
        <end position="15"/>
    </location>
</feature>
<name>A0ABP0SN55_9DINO</name>
<dbReference type="Proteomes" id="UP001642484">
    <property type="component" value="Unassembled WGS sequence"/>
</dbReference>
<dbReference type="EMBL" id="CAXAMN010027916">
    <property type="protein sequence ID" value="CAK9113811.1"/>
    <property type="molecule type" value="Genomic_DNA"/>
</dbReference>
<keyword evidence="1" id="KW-0732">Signal</keyword>
<comment type="caution">
    <text evidence="2">The sequence shown here is derived from an EMBL/GenBank/DDBJ whole genome shotgun (WGS) entry which is preliminary data.</text>
</comment>
<accession>A0ABP0SN55</accession>